<dbReference type="InterPro" id="IPR016187">
    <property type="entry name" value="CTDL_fold"/>
</dbReference>
<evidence type="ECO:0000313" key="1">
    <source>
        <dbReference type="Proteomes" id="UP000095282"/>
    </source>
</evidence>
<organism evidence="1 2">
    <name type="scientific">Caenorhabditis tropicalis</name>
    <dbReference type="NCBI Taxonomy" id="1561998"/>
    <lineage>
        <taxon>Eukaryota</taxon>
        <taxon>Metazoa</taxon>
        <taxon>Ecdysozoa</taxon>
        <taxon>Nematoda</taxon>
        <taxon>Chromadorea</taxon>
        <taxon>Rhabditida</taxon>
        <taxon>Rhabditina</taxon>
        <taxon>Rhabditomorpha</taxon>
        <taxon>Rhabditoidea</taxon>
        <taxon>Rhabditidae</taxon>
        <taxon>Peloderinae</taxon>
        <taxon>Caenorhabditis</taxon>
    </lineage>
</organism>
<dbReference type="PANTHER" id="PTHR23124">
    <property type="entry name" value="C-TYPE LECTIN DOMAIN-CONTAINING PROTEIN-RELATED-RELATED"/>
    <property type="match status" value="1"/>
</dbReference>
<dbReference type="InterPro" id="IPR016186">
    <property type="entry name" value="C-type_lectin-like/link_sf"/>
</dbReference>
<dbReference type="SUPFAM" id="SSF56436">
    <property type="entry name" value="C-type lectin-like"/>
    <property type="match status" value="1"/>
</dbReference>
<evidence type="ECO:0000313" key="2">
    <source>
        <dbReference type="WBParaSite" id="Csp11.Scaffold629.g13884.t1"/>
    </source>
</evidence>
<accession>A0A1I7U1F0</accession>
<name>A0A1I7U1F0_9PELO</name>
<proteinExistence type="predicted"/>
<dbReference type="WBParaSite" id="Csp11.Scaffold629.g13884.t1">
    <property type="protein sequence ID" value="Csp11.Scaffold629.g13884.t1"/>
    <property type="gene ID" value="Csp11.Scaffold629.g13884"/>
</dbReference>
<dbReference type="eggNOG" id="KOG4297">
    <property type="taxonomic scope" value="Eukaryota"/>
</dbReference>
<keyword evidence="1" id="KW-1185">Reference proteome</keyword>
<dbReference type="PANTHER" id="PTHR23124:SF152">
    <property type="entry name" value="C-TYPE LECTIN-RELATED"/>
    <property type="match status" value="1"/>
</dbReference>
<dbReference type="STRING" id="1561998.A0A1I7U1F0"/>
<dbReference type="Proteomes" id="UP000095282">
    <property type="component" value="Unplaced"/>
</dbReference>
<protein>
    <submittedName>
        <fullName evidence="2">C-type lectin domain-containing protein</fullName>
    </submittedName>
</protein>
<sequence>MATHALGPGQVWLGGTRKPQCNQVNACSPLLTFDWTDGSATGTEGFAFPPQEPNMMVSPIYGRQDCISVLTSPADGQPASYGYPHGVTDDKFCTQTLHMYACGKAAR</sequence>
<reference evidence="2" key="1">
    <citation type="submission" date="2016-11" db="UniProtKB">
        <authorList>
            <consortium name="WormBaseParasite"/>
        </authorList>
    </citation>
    <scope>IDENTIFICATION</scope>
</reference>
<dbReference type="Gene3D" id="3.10.100.10">
    <property type="entry name" value="Mannose-Binding Protein A, subunit A"/>
    <property type="match status" value="1"/>
</dbReference>
<dbReference type="AlphaFoldDB" id="A0A1I7U1F0"/>